<dbReference type="Proteomes" id="UP000094256">
    <property type="component" value="Chromosome"/>
</dbReference>
<reference evidence="1 2" key="1">
    <citation type="submission" date="2016-01" db="EMBL/GenBank/DDBJ databases">
        <title>Complete genome and mega plasmid sequence of Sphingomonas panacis DCY99 elicits systemic resistance in rice to Xanthomonas oryzae.</title>
        <authorList>
            <person name="Kim Y.J."/>
            <person name="Yang D.C."/>
            <person name="Sing P."/>
        </authorList>
    </citation>
    <scope>NUCLEOTIDE SEQUENCE [LARGE SCALE GENOMIC DNA]</scope>
    <source>
        <strain evidence="1 2">DCY99</strain>
    </source>
</reference>
<proteinExistence type="predicted"/>
<evidence type="ECO:0008006" key="3">
    <source>
        <dbReference type="Google" id="ProtNLM"/>
    </source>
</evidence>
<sequence length="495" mass="51648">MTALVCTLTEAGLAALLNAAAGGTNAVRIASAGVTATAVLVAPTLTGLPNEIRIGAVAGTPIDATTIHLTVRDESAAAYTVRTIGLYLDTGTLFAVYSQPDPIVEKASVSTMFVALDVKLLEGQAGLVQFGETSFLNPPASETVKGVAYFATISEALAGAVADKLISPATMKRCLDNYVLAERLGEPGGVATLGPDGKLQLSQRPPIDLIDVWAVENEAQMLALNGTAGDFAVRTDNGLVYVLQAVPASVLGNWLEISTPAPVSSVNGKTGAVWLSASDVGAVPTGRQIYVIDGPLYGGGNLGADVGIGLRVSSQDDVVGGQRWDQVVTPGGLLPLIQRIDGKVDRSRRIDTGGLVTGGGALDGDRFISVTAAGTDDILAGQRWDVAVTPAGLANLPKSLTPNGYFMWPGGFMVQWVQYRGVFTTDTAIYVNFPIAFRQIVLPQSATAYLTVPNRYRDLWGQVTEPTLGGAYVQLQAGDPDDNRADGFDLIVFGR</sequence>
<dbReference type="EMBL" id="CP014168">
    <property type="protein sequence ID" value="AOH83620.1"/>
    <property type="molecule type" value="Genomic_DNA"/>
</dbReference>
<evidence type="ECO:0000313" key="1">
    <source>
        <dbReference type="EMBL" id="AOH83620.1"/>
    </source>
</evidence>
<dbReference type="KEGG" id="span:AWL63_06185"/>
<dbReference type="RefSeq" id="WP_069204194.1">
    <property type="nucleotide sequence ID" value="NZ_CP014168.1"/>
</dbReference>
<protein>
    <recommendedName>
        <fullName evidence="3">Phage tail protein</fullName>
    </recommendedName>
</protein>
<name>A0A1B3Z881_9SPHN</name>
<dbReference type="AlphaFoldDB" id="A0A1B3Z881"/>
<evidence type="ECO:0000313" key="2">
    <source>
        <dbReference type="Proteomes" id="UP000094256"/>
    </source>
</evidence>
<dbReference type="STRING" id="1560345.AWL63_06185"/>
<keyword evidence="2" id="KW-1185">Reference proteome</keyword>
<dbReference type="Gene3D" id="2.60.40.3940">
    <property type="match status" value="1"/>
</dbReference>
<organism evidence="1 2">
    <name type="scientific">Sphingomonas panacis</name>
    <dbReference type="NCBI Taxonomy" id="1560345"/>
    <lineage>
        <taxon>Bacteria</taxon>
        <taxon>Pseudomonadati</taxon>
        <taxon>Pseudomonadota</taxon>
        <taxon>Alphaproteobacteria</taxon>
        <taxon>Sphingomonadales</taxon>
        <taxon>Sphingomonadaceae</taxon>
        <taxon>Sphingomonas</taxon>
    </lineage>
</organism>
<dbReference type="OrthoDB" id="6174642at2"/>
<accession>A0A1B3Z881</accession>
<gene>
    <name evidence="1" type="ORF">AWL63_06185</name>
</gene>